<dbReference type="SUPFAM" id="SSF56112">
    <property type="entry name" value="Protein kinase-like (PK-like)"/>
    <property type="match status" value="1"/>
</dbReference>
<gene>
    <name evidence="3" type="ORF">PVK06_032744</name>
</gene>
<evidence type="ECO:0000313" key="4">
    <source>
        <dbReference type="Proteomes" id="UP001358586"/>
    </source>
</evidence>
<dbReference type="Gene3D" id="1.25.10.10">
    <property type="entry name" value="Leucine-rich Repeat Variant"/>
    <property type="match status" value="1"/>
</dbReference>
<protein>
    <recommendedName>
        <fullName evidence="5">U-box domain-containing protein 9-like</fullName>
    </recommendedName>
</protein>
<dbReference type="InterPro" id="IPR016024">
    <property type="entry name" value="ARM-type_fold"/>
</dbReference>
<dbReference type="InterPro" id="IPR011989">
    <property type="entry name" value="ARM-like"/>
</dbReference>
<sequence>MRKAKADIWYCGVFLLFQDDNFVAMYKKIYRGDFKILPWFSPEARRLITKVWDVFSDKRESSSAQGKKLSSMAETWESSAAKGKEPYSMAETGESSSAKGKEPSSMAETGESSSTKGKESSSMAETGEPSAAAREVRELKKELQMVVTMILEDEDDNGIDILSESIRILSRLREMKLNRSAIIGMDTKIQSVLNELINNTVSSPPLIMGDPFVSVSTEALDWMKSNEAELKSQEMMEKSRDLVNMLLHKLYCSFSDAKEAAQGLKMVTKSQPACRAVFAEIPDSIKRLLGPISVTVYRSKFQLQEDLIKTVLNISTDDINKQHMGEHPIVIHVLTRALYYGTTETKRSAAMALVSLLSLESNKFIIGKSMAPTALLQLVRVGDPLAKIDAASAILSLCTVYQNIAELNKLGAVQIVLRKIGRGVLVDRLLRILAVLSSRQDTVFRDEEVDAFRRLIEHRRHTSSRHAEDICSAAMWFFTRR</sequence>
<evidence type="ECO:0000313" key="3">
    <source>
        <dbReference type="EMBL" id="KAK5805092.1"/>
    </source>
</evidence>
<evidence type="ECO:0008006" key="5">
    <source>
        <dbReference type="Google" id="ProtNLM"/>
    </source>
</evidence>
<dbReference type="InterPro" id="IPR011009">
    <property type="entry name" value="Kinase-like_dom_sf"/>
</dbReference>
<dbReference type="EMBL" id="JARKNE010000009">
    <property type="protein sequence ID" value="KAK5805092.1"/>
    <property type="molecule type" value="Genomic_DNA"/>
</dbReference>
<evidence type="ECO:0000256" key="2">
    <source>
        <dbReference type="SAM" id="MobiDB-lite"/>
    </source>
</evidence>
<dbReference type="SUPFAM" id="SSF48371">
    <property type="entry name" value="ARM repeat"/>
    <property type="match status" value="1"/>
</dbReference>
<feature type="region of interest" description="Disordered" evidence="2">
    <location>
        <begin position="63"/>
        <end position="135"/>
    </location>
</feature>
<organism evidence="3 4">
    <name type="scientific">Gossypium arboreum</name>
    <name type="common">Tree cotton</name>
    <name type="synonym">Gossypium nanking</name>
    <dbReference type="NCBI Taxonomy" id="29729"/>
    <lineage>
        <taxon>Eukaryota</taxon>
        <taxon>Viridiplantae</taxon>
        <taxon>Streptophyta</taxon>
        <taxon>Embryophyta</taxon>
        <taxon>Tracheophyta</taxon>
        <taxon>Spermatophyta</taxon>
        <taxon>Magnoliopsida</taxon>
        <taxon>eudicotyledons</taxon>
        <taxon>Gunneridae</taxon>
        <taxon>Pentapetalae</taxon>
        <taxon>rosids</taxon>
        <taxon>malvids</taxon>
        <taxon>Malvales</taxon>
        <taxon>Malvaceae</taxon>
        <taxon>Malvoideae</taxon>
        <taxon>Gossypium</taxon>
    </lineage>
</organism>
<dbReference type="Gene3D" id="1.10.510.10">
    <property type="entry name" value="Transferase(Phosphotransferase) domain 1"/>
    <property type="match status" value="1"/>
</dbReference>
<accession>A0ABR0NUP6</accession>
<name>A0ABR0NUP6_GOSAR</name>
<dbReference type="PANTHER" id="PTHR23315">
    <property type="entry name" value="U BOX DOMAIN-CONTAINING"/>
    <property type="match status" value="1"/>
</dbReference>
<keyword evidence="1" id="KW-0833">Ubl conjugation pathway</keyword>
<dbReference type="PANTHER" id="PTHR23315:SF265">
    <property type="entry name" value="U-BOX DOMAIN-CONTAINING PROTEIN 46-RELATED"/>
    <property type="match status" value="1"/>
</dbReference>
<dbReference type="Proteomes" id="UP001358586">
    <property type="component" value="Chromosome 9"/>
</dbReference>
<keyword evidence="4" id="KW-1185">Reference proteome</keyword>
<evidence type="ECO:0000256" key="1">
    <source>
        <dbReference type="ARBA" id="ARBA00022786"/>
    </source>
</evidence>
<proteinExistence type="predicted"/>
<reference evidence="3 4" key="1">
    <citation type="submission" date="2023-03" db="EMBL/GenBank/DDBJ databases">
        <title>WGS of Gossypium arboreum.</title>
        <authorList>
            <person name="Yu D."/>
        </authorList>
    </citation>
    <scope>NUCLEOTIDE SEQUENCE [LARGE SCALE GENOMIC DNA]</scope>
    <source>
        <tissue evidence="3">Leaf</tissue>
    </source>
</reference>
<comment type="caution">
    <text evidence="3">The sequence shown here is derived from an EMBL/GenBank/DDBJ whole genome shotgun (WGS) entry which is preliminary data.</text>
</comment>